<evidence type="ECO:0000256" key="1">
    <source>
        <dbReference type="ARBA" id="ARBA00011947"/>
    </source>
</evidence>
<comment type="caution">
    <text evidence="9">The sequence shown here is derived from an EMBL/GenBank/DDBJ whole genome shotgun (WGS) entry which is preliminary data.</text>
</comment>
<dbReference type="PANTHER" id="PTHR11548">
    <property type="entry name" value="THYMIDYLATE SYNTHASE 1"/>
    <property type="match status" value="1"/>
</dbReference>
<dbReference type="PRINTS" id="PR00108">
    <property type="entry name" value="THYMDSNTHASE"/>
</dbReference>
<dbReference type="InterPro" id="IPR023451">
    <property type="entry name" value="Thymidate_synth/dCMP_Mease_dom"/>
</dbReference>
<evidence type="ECO:0000259" key="7">
    <source>
        <dbReference type="Pfam" id="PF00303"/>
    </source>
</evidence>
<dbReference type="NCBIfam" id="NF002497">
    <property type="entry name" value="PRK01827.1-3"/>
    <property type="match status" value="1"/>
</dbReference>
<dbReference type="NCBIfam" id="TIGR03284">
    <property type="entry name" value="thym_sym"/>
    <property type="match status" value="1"/>
</dbReference>
<keyword evidence="11" id="KW-1185">Reference proteome</keyword>
<evidence type="ECO:0000313" key="8">
    <source>
        <dbReference type="EMBL" id="KAA9018148.1"/>
    </source>
</evidence>
<dbReference type="GO" id="GO:0032259">
    <property type="term" value="P:methylation"/>
    <property type="evidence" value="ECO:0007669"/>
    <property type="project" value="UniProtKB-KW"/>
</dbReference>
<dbReference type="UniPathway" id="UPA00575"/>
<dbReference type="GO" id="GO:0005829">
    <property type="term" value="C:cytosol"/>
    <property type="evidence" value="ECO:0007669"/>
    <property type="project" value="TreeGrafter"/>
</dbReference>
<dbReference type="EMBL" id="VYQB01000005">
    <property type="protein sequence ID" value="KAA9018148.1"/>
    <property type="molecule type" value="Genomic_DNA"/>
</dbReference>
<accession>A0A5J5I8K4</accession>
<evidence type="ECO:0000313" key="9">
    <source>
        <dbReference type="EMBL" id="KAA9030784.1"/>
    </source>
</evidence>
<comment type="subcellular location">
    <subcellularLocation>
        <location evidence="5">Cytoplasm</location>
    </subcellularLocation>
</comment>
<dbReference type="PANTHER" id="PTHR11548:SF1">
    <property type="entry name" value="THYMIDYLATE SYNTHASE 1"/>
    <property type="match status" value="1"/>
</dbReference>
<dbReference type="AlphaFoldDB" id="A0A5J5I8K4"/>
<keyword evidence="3 5" id="KW-0808">Transferase</keyword>
<dbReference type="GO" id="GO:0006235">
    <property type="term" value="P:dTTP biosynthetic process"/>
    <property type="evidence" value="ECO:0007669"/>
    <property type="project" value="UniProtKB-UniRule"/>
</dbReference>
<evidence type="ECO:0000256" key="5">
    <source>
        <dbReference type="HAMAP-Rule" id="MF_00008"/>
    </source>
</evidence>
<evidence type="ECO:0000256" key="4">
    <source>
        <dbReference type="ARBA" id="ARBA00022727"/>
    </source>
</evidence>
<dbReference type="EMBL" id="VYQA01000005">
    <property type="protein sequence ID" value="KAA9030784.1"/>
    <property type="molecule type" value="Genomic_DNA"/>
</dbReference>
<dbReference type="InterPro" id="IPR036926">
    <property type="entry name" value="Thymidate_synth/dCMP_Mease_sf"/>
</dbReference>
<dbReference type="PROSITE" id="PS00091">
    <property type="entry name" value="THYMIDYLATE_SYNTHASE"/>
    <property type="match status" value="1"/>
</dbReference>
<feature type="binding site" description="in other chain" evidence="5">
    <location>
        <position position="45"/>
    </location>
    <ligand>
        <name>dUMP</name>
        <dbReference type="ChEBI" id="CHEBI:246422"/>
        <note>ligand shared between dimeric partners</note>
    </ligand>
</feature>
<feature type="active site" description="Nucleophile" evidence="5">
    <location>
        <position position="199"/>
    </location>
</feature>
<protein>
    <recommendedName>
        <fullName evidence="1 5">Thymidylate synthase</fullName>
        <shortName evidence="5">TS</shortName>
        <shortName evidence="5">TSase</shortName>
        <ecNumber evidence="1 5">2.1.1.45</ecNumber>
    </recommendedName>
</protein>
<dbReference type="Gene3D" id="3.30.572.10">
    <property type="entry name" value="Thymidylate synthase/dCMP hydroxymethylase domain"/>
    <property type="match status" value="1"/>
</dbReference>
<feature type="active site" evidence="6">
    <location>
        <position position="199"/>
    </location>
</feature>
<dbReference type="GO" id="GO:0004799">
    <property type="term" value="F:thymidylate synthase activity"/>
    <property type="evidence" value="ECO:0007669"/>
    <property type="project" value="UniProtKB-UniRule"/>
</dbReference>
<gene>
    <name evidence="5" type="primary">thyA</name>
    <name evidence="9" type="ORF">F4U95_08450</name>
    <name evidence="8" type="ORF">F4U96_08500</name>
</gene>
<evidence type="ECO:0000256" key="6">
    <source>
        <dbReference type="PROSITE-ProRule" id="PRU10016"/>
    </source>
</evidence>
<dbReference type="Proteomes" id="UP000326364">
    <property type="component" value="Unassembled WGS sequence"/>
</dbReference>
<feature type="binding site" evidence="5">
    <location>
        <begin position="179"/>
        <end position="180"/>
    </location>
    <ligand>
        <name>dUMP</name>
        <dbReference type="ChEBI" id="CHEBI:246422"/>
        <note>ligand shared between dimeric partners</note>
    </ligand>
</feature>
<comment type="subunit">
    <text evidence="5">Homodimer.</text>
</comment>
<keyword evidence="2 5" id="KW-0489">Methyltransferase</keyword>
<proteinExistence type="inferred from homology"/>
<name>A0A5J5I8K4_9SPHN</name>
<reference evidence="10 11" key="1">
    <citation type="submission" date="2019-09" db="EMBL/GenBank/DDBJ databases">
        <authorList>
            <person name="Feng G."/>
        </authorList>
    </citation>
    <scope>NUCLEOTIDE SEQUENCE [LARGE SCALE GENOMIC DNA]</scope>
    <source>
        <strain evidence="9 10">KACC 19283</strain>
        <strain evidence="8 11">KACC 19284</strain>
    </source>
</reference>
<comment type="caution">
    <text evidence="5">Lacks conserved residue(s) required for the propagation of feature annotation.</text>
</comment>
<keyword evidence="5" id="KW-0963">Cytoplasm</keyword>
<evidence type="ECO:0000313" key="11">
    <source>
        <dbReference type="Proteomes" id="UP000326364"/>
    </source>
</evidence>
<evidence type="ECO:0000256" key="3">
    <source>
        <dbReference type="ARBA" id="ARBA00022679"/>
    </source>
</evidence>
<keyword evidence="4 5" id="KW-0545">Nucleotide biosynthesis</keyword>
<dbReference type="EC" id="2.1.1.45" evidence="1 5"/>
<dbReference type="RefSeq" id="WP_150425343.1">
    <property type="nucleotide sequence ID" value="NZ_VYQA01000005.1"/>
</dbReference>
<feature type="binding site" evidence="5">
    <location>
        <position position="223"/>
    </location>
    <ligand>
        <name>(6R)-5,10-methylene-5,6,7,8-tetrahydrofolate</name>
        <dbReference type="ChEBI" id="CHEBI:15636"/>
    </ligand>
</feature>
<dbReference type="InterPro" id="IPR020940">
    <property type="entry name" value="Thymidylate_synthase_AS"/>
</dbReference>
<feature type="binding site" description="in other chain" evidence="5">
    <location>
        <begin position="261"/>
        <end position="263"/>
    </location>
    <ligand>
        <name>dUMP</name>
        <dbReference type="ChEBI" id="CHEBI:246422"/>
        <note>ligand shared between dimeric partners</note>
    </ligand>
</feature>
<sequence>MRSPLYRRLLVAEAFELVAQNGHPEGQYLDLMRHILENGDERVDRTGVGTRSVFGATARFDLSDGTAPIITTKRVYWKTSIKEMLWFLKGGTNIQDLLRDNVRIWSDWPLATYRRETGEDIDQDAFERRIVEDDDFAARWGELGPVYGKQWRRWAGPDGQEHDQIAQLVTTLKDNPSSRRMLFHAWNVAELGEMALPPCHMVYQYHVTSDGRLNCLMFQRSVDVLLGLPFNLVGATALQMMLAQQADLLPGEFVWMAGDAHLYLNHLDQAREQLTREPRHFPKMRLVRRPDSIDGYRIDDFEVEGYDPHAAIKADVAV</sequence>
<dbReference type="InterPro" id="IPR000398">
    <property type="entry name" value="Thymidylate_synthase"/>
</dbReference>
<feature type="binding site" evidence="5">
    <location>
        <position position="317"/>
    </location>
    <ligand>
        <name>(6R)-5,10-methylene-5,6,7,8-tetrahydrofolate</name>
        <dbReference type="ChEBI" id="CHEBI:15636"/>
    </ligand>
</feature>
<comment type="pathway">
    <text evidence="5">Pyrimidine metabolism; dTTP biosynthesis.</text>
</comment>
<dbReference type="Proteomes" id="UP000325933">
    <property type="component" value="Unassembled WGS sequence"/>
</dbReference>
<evidence type="ECO:0000313" key="10">
    <source>
        <dbReference type="Proteomes" id="UP000325933"/>
    </source>
</evidence>
<dbReference type="GO" id="GO:0006231">
    <property type="term" value="P:dTMP biosynthetic process"/>
    <property type="evidence" value="ECO:0007669"/>
    <property type="project" value="UniProtKB-UniRule"/>
</dbReference>
<dbReference type="HAMAP" id="MF_00008">
    <property type="entry name" value="Thymidy_synth_bact"/>
    <property type="match status" value="1"/>
</dbReference>
<dbReference type="Pfam" id="PF00303">
    <property type="entry name" value="Thymidylat_synt"/>
    <property type="match status" value="1"/>
</dbReference>
<feature type="domain" description="Thymidylate synthase/dCMP hydroxymethylase" evidence="7">
    <location>
        <begin position="27"/>
        <end position="318"/>
    </location>
</feature>
<dbReference type="SUPFAM" id="SSF55831">
    <property type="entry name" value="Thymidylate synthase/dCMP hydroxymethylase"/>
    <property type="match status" value="1"/>
</dbReference>
<dbReference type="CDD" id="cd00351">
    <property type="entry name" value="TS_Pyrimidine_HMase"/>
    <property type="match status" value="1"/>
</dbReference>
<feature type="binding site" description="in other chain" evidence="5">
    <location>
        <begin position="220"/>
        <end position="223"/>
    </location>
    <ligand>
        <name>dUMP</name>
        <dbReference type="ChEBI" id="CHEBI:246422"/>
        <note>ligand shared between dimeric partners</note>
    </ligand>
</feature>
<comment type="function">
    <text evidence="5">Catalyzes the reductive methylation of 2'-deoxyuridine-5'-monophosphate (dUMP) to 2'-deoxythymidine-5'-monophosphate (dTMP) while utilizing 5,10-methylenetetrahydrofolate (mTHF) as the methyl donor and reductant in the reaction, yielding dihydrofolate (DHF) as a by-product. This enzymatic reaction provides an intracellular de novo source of dTMP, an essential precursor for DNA biosynthesis.</text>
</comment>
<organism evidence="9 10">
    <name type="scientific">Sphingobium limneticum</name>
    <dbReference type="NCBI Taxonomy" id="1007511"/>
    <lineage>
        <taxon>Bacteria</taxon>
        <taxon>Pseudomonadati</taxon>
        <taxon>Pseudomonadota</taxon>
        <taxon>Alphaproteobacteria</taxon>
        <taxon>Sphingomonadales</taxon>
        <taxon>Sphingomonadaceae</taxon>
        <taxon>Sphingobium</taxon>
    </lineage>
</organism>
<comment type="catalytic activity">
    <reaction evidence="5">
        <text>dUMP + (6R)-5,10-methylene-5,6,7,8-tetrahydrofolate = 7,8-dihydrofolate + dTMP</text>
        <dbReference type="Rhea" id="RHEA:12104"/>
        <dbReference type="ChEBI" id="CHEBI:15636"/>
        <dbReference type="ChEBI" id="CHEBI:57451"/>
        <dbReference type="ChEBI" id="CHEBI:63528"/>
        <dbReference type="ChEBI" id="CHEBI:246422"/>
        <dbReference type="EC" id="2.1.1.45"/>
    </reaction>
</comment>
<evidence type="ECO:0000256" key="2">
    <source>
        <dbReference type="ARBA" id="ARBA00022603"/>
    </source>
</evidence>
<feature type="binding site" description="in other chain" evidence="5">
    <location>
        <position position="231"/>
    </location>
    <ligand>
        <name>dUMP</name>
        <dbReference type="ChEBI" id="CHEBI:246422"/>
        <note>ligand shared between dimeric partners</note>
    </ligand>
</feature>
<dbReference type="InterPro" id="IPR045097">
    <property type="entry name" value="Thymidate_synth/dCMP_Mease"/>
</dbReference>
<comment type="similarity">
    <text evidence="5">Belongs to the thymidylate synthase family. Bacterial-type ThyA subfamily.</text>
</comment>